<accession>A0A0Q3KMB1</accession>
<dbReference type="RefSeq" id="WP_055727948.1">
    <property type="nucleotide sequence ID" value="NZ_FUYX01000013.1"/>
</dbReference>
<keyword evidence="5" id="KW-1185">Reference proteome</keyword>
<reference evidence="3 5" key="1">
    <citation type="submission" date="2015-10" db="EMBL/GenBank/DDBJ databases">
        <title>Draft genome of Bosea thiooxidans.</title>
        <authorList>
            <person name="Wang X."/>
        </authorList>
    </citation>
    <scope>NUCLEOTIDE SEQUENCE [LARGE SCALE GENOMIC DNA]</scope>
    <source>
        <strain evidence="3 5">CGMCC 9174</strain>
    </source>
</reference>
<dbReference type="Proteomes" id="UP000190130">
    <property type="component" value="Unassembled WGS sequence"/>
</dbReference>
<keyword evidence="1" id="KW-0560">Oxidoreductase</keyword>
<dbReference type="EMBL" id="LMAR01000033">
    <property type="protein sequence ID" value="KQK30787.1"/>
    <property type="molecule type" value="Genomic_DNA"/>
</dbReference>
<evidence type="ECO:0000259" key="2">
    <source>
        <dbReference type="Pfam" id="PF01266"/>
    </source>
</evidence>
<dbReference type="PANTHER" id="PTHR13847:SF289">
    <property type="entry name" value="GLYCINE OXIDASE"/>
    <property type="match status" value="1"/>
</dbReference>
<protein>
    <submittedName>
        <fullName evidence="4">D-amino-acid dehydrogenase</fullName>
    </submittedName>
</protein>
<name>A0A0Q3KMB1_9HYPH</name>
<dbReference type="GO" id="GO:0016491">
    <property type="term" value="F:oxidoreductase activity"/>
    <property type="evidence" value="ECO:0007669"/>
    <property type="project" value="UniProtKB-KW"/>
</dbReference>
<dbReference type="EMBL" id="FUYX01000013">
    <property type="protein sequence ID" value="SKC07708.1"/>
    <property type="molecule type" value="Genomic_DNA"/>
</dbReference>
<evidence type="ECO:0000313" key="5">
    <source>
        <dbReference type="Proteomes" id="UP000051562"/>
    </source>
</evidence>
<dbReference type="SUPFAM" id="SSF51905">
    <property type="entry name" value="FAD/NAD(P)-binding domain"/>
    <property type="match status" value="1"/>
</dbReference>
<evidence type="ECO:0000313" key="4">
    <source>
        <dbReference type="EMBL" id="SKC07708.1"/>
    </source>
</evidence>
<dbReference type="OrthoDB" id="9805337at2"/>
<dbReference type="Gene3D" id="3.30.9.10">
    <property type="entry name" value="D-Amino Acid Oxidase, subunit A, domain 2"/>
    <property type="match status" value="1"/>
</dbReference>
<feature type="domain" description="FAD dependent oxidoreductase" evidence="2">
    <location>
        <begin position="2"/>
        <end position="392"/>
    </location>
</feature>
<evidence type="ECO:0000313" key="3">
    <source>
        <dbReference type="EMBL" id="KQK30787.1"/>
    </source>
</evidence>
<dbReference type="Pfam" id="PF01266">
    <property type="entry name" value="DAO"/>
    <property type="match status" value="1"/>
</dbReference>
<dbReference type="Proteomes" id="UP000051562">
    <property type="component" value="Unassembled WGS sequence"/>
</dbReference>
<gene>
    <name evidence="3" type="ORF">ARD30_12655</name>
    <name evidence="4" type="ORF">SAMN05660750_04037</name>
</gene>
<organism evidence="3 5">
    <name type="scientific">Bosea thiooxidans</name>
    <dbReference type="NCBI Taxonomy" id="53254"/>
    <lineage>
        <taxon>Bacteria</taxon>
        <taxon>Pseudomonadati</taxon>
        <taxon>Pseudomonadota</taxon>
        <taxon>Alphaproteobacteria</taxon>
        <taxon>Hyphomicrobiales</taxon>
        <taxon>Boseaceae</taxon>
        <taxon>Bosea</taxon>
    </lineage>
</organism>
<dbReference type="InterPro" id="IPR036188">
    <property type="entry name" value="FAD/NAD-bd_sf"/>
</dbReference>
<sequence>MKVAVVGAGIVGVAIAHALLDEGHEVLLVESREPAFGPSRGNAGWIAHTDILPIASPRILRQVPKFLADPLGPLSIRPAYLPRLLPWLVRFVLASRPEAYERSIAGLAALQGLALPAWLARTESTGLTRHIHRNGGLYAFGDAGTMAAAETVAKRQAEFGIRVEMLGPEELRQLEPALQPRFAGAAFHPDAAHISDPHQLTLLLFEAALARGAVFEKARVDNISTGERPALIGPDGWQRVVDRAVIAAGAWAKPLATALGDAVPLDTERGYNVSFPDLGGLLSRPVAFEGHGFVATPLDSGFRIGGAVEFGGLEAPPNHARTKRLYDKAATMIEGLPAFESGRLWMGFRPSLPDSLPVIGTASRNPHVFHAFGHGHYGMTQSHATAGLVAALVAGRKPAIDLSPFSPRRF</sequence>
<evidence type="ECO:0000256" key="1">
    <source>
        <dbReference type="ARBA" id="ARBA00023002"/>
    </source>
</evidence>
<evidence type="ECO:0000313" key="6">
    <source>
        <dbReference type="Proteomes" id="UP000190130"/>
    </source>
</evidence>
<dbReference type="InterPro" id="IPR006076">
    <property type="entry name" value="FAD-dep_OxRdtase"/>
</dbReference>
<dbReference type="AlphaFoldDB" id="A0A0Q3KMB1"/>
<dbReference type="PANTHER" id="PTHR13847">
    <property type="entry name" value="SARCOSINE DEHYDROGENASE-RELATED"/>
    <property type="match status" value="1"/>
</dbReference>
<dbReference type="GO" id="GO:0005737">
    <property type="term" value="C:cytoplasm"/>
    <property type="evidence" value="ECO:0007669"/>
    <property type="project" value="TreeGrafter"/>
</dbReference>
<proteinExistence type="predicted"/>
<dbReference type="STRING" id="53254.SAMN05660750_04037"/>
<dbReference type="Gene3D" id="3.50.50.60">
    <property type="entry name" value="FAD/NAD(P)-binding domain"/>
    <property type="match status" value="2"/>
</dbReference>
<reference evidence="4 6" key="2">
    <citation type="submission" date="2017-02" db="EMBL/GenBank/DDBJ databases">
        <authorList>
            <person name="Peterson S.W."/>
        </authorList>
    </citation>
    <scope>NUCLEOTIDE SEQUENCE [LARGE SCALE GENOMIC DNA]</scope>
    <source>
        <strain evidence="4 6">DSM 9653</strain>
    </source>
</reference>
<dbReference type="SUPFAM" id="SSF54373">
    <property type="entry name" value="FAD-linked reductases, C-terminal domain"/>
    <property type="match status" value="1"/>
</dbReference>